<evidence type="ECO:0000256" key="2">
    <source>
        <dbReference type="ARBA" id="ARBA00022801"/>
    </source>
</evidence>
<keyword evidence="4" id="KW-1133">Transmembrane helix</keyword>
<dbReference type="AlphaFoldDB" id="A0A2H0KSG1"/>
<evidence type="ECO:0000256" key="4">
    <source>
        <dbReference type="SAM" id="Phobius"/>
    </source>
</evidence>
<dbReference type="GO" id="GO:0005975">
    <property type="term" value="P:carbohydrate metabolic process"/>
    <property type="evidence" value="ECO:0007669"/>
    <property type="project" value="InterPro"/>
</dbReference>
<name>A0A2H0KSG1_9BACT</name>
<dbReference type="InterPro" id="IPR011330">
    <property type="entry name" value="Glyco_hydro/deAcase_b/a-brl"/>
</dbReference>
<keyword evidence="1" id="KW-0479">Metal-binding</keyword>
<keyword evidence="4" id="KW-0472">Membrane</keyword>
<evidence type="ECO:0000313" key="7">
    <source>
        <dbReference type="Proteomes" id="UP000229317"/>
    </source>
</evidence>
<reference evidence="6 7" key="1">
    <citation type="submission" date="2017-09" db="EMBL/GenBank/DDBJ databases">
        <title>Depth-based differentiation of microbial function through sediment-hosted aquifers and enrichment of novel symbionts in the deep terrestrial subsurface.</title>
        <authorList>
            <person name="Probst A.J."/>
            <person name="Ladd B."/>
            <person name="Jarett J.K."/>
            <person name="Geller-Mcgrath D.E."/>
            <person name="Sieber C.M."/>
            <person name="Emerson J.B."/>
            <person name="Anantharaman K."/>
            <person name="Thomas B.C."/>
            <person name="Malmstrom R."/>
            <person name="Stieglmeier M."/>
            <person name="Klingl A."/>
            <person name="Woyke T."/>
            <person name="Ryan C.M."/>
            <person name="Banfield J.F."/>
        </authorList>
    </citation>
    <scope>NUCLEOTIDE SEQUENCE [LARGE SCALE GENOMIC DNA]</scope>
    <source>
        <strain evidence="6">CG11_big_fil_rev_8_21_14_0_20_40_15</strain>
    </source>
</reference>
<protein>
    <recommendedName>
        <fullName evidence="5">NodB homology domain-containing protein</fullName>
    </recommendedName>
</protein>
<dbReference type="GO" id="GO:0016020">
    <property type="term" value="C:membrane"/>
    <property type="evidence" value="ECO:0007669"/>
    <property type="project" value="TreeGrafter"/>
</dbReference>
<feature type="domain" description="NodB homology" evidence="5">
    <location>
        <begin position="84"/>
        <end position="263"/>
    </location>
</feature>
<feature type="transmembrane region" description="Helical" evidence="4">
    <location>
        <begin position="6"/>
        <end position="35"/>
    </location>
</feature>
<accession>A0A2H0KSG1</accession>
<dbReference type="Proteomes" id="UP000229317">
    <property type="component" value="Unassembled WGS sequence"/>
</dbReference>
<dbReference type="CDD" id="cd10917">
    <property type="entry name" value="CE4_NodB_like_6s_7s"/>
    <property type="match status" value="1"/>
</dbReference>
<dbReference type="SUPFAM" id="SSF88713">
    <property type="entry name" value="Glycoside hydrolase/deacetylase"/>
    <property type="match status" value="1"/>
</dbReference>
<feature type="non-terminal residue" evidence="6">
    <location>
        <position position="1"/>
    </location>
</feature>
<dbReference type="PANTHER" id="PTHR10587:SF133">
    <property type="entry name" value="CHITIN DEACETYLASE 1-RELATED"/>
    <property type="match status" value="1"/>
</dbReference>
<evidence type="ECO:0000256" key="3">
    <source>
        <dbReference type="SAM" id="MobiDB-lite"/>
    </source>
</evidence>
<feature type="region of interest" description="Disordered" evidence="3">
    <location>
        <begin position="41"/>
        <end position="67"/>
    </location>
</feature>
<dbReference type="GO" id="GO:0016810">
    <property type="term" value="F:hydrolase activity, acting on carbon-nitrogen (but not peptide) bonds"/>
    <property type="evidence" value="ECO:0007669"/>
    <property type="project" value="InterPro"/>
</dbReference>
<organism evidence="6 7">
    <name type="scientific">Candidatus Portnoybacteria bacterium CG11_big_fil_rev_8_21_14_0_20_40_15</name>
    <dbReference type="NCBI Taxonomy" id="1974817"/>
    <lineage>
        <taxon>Bacteria</taxon>
        <taxon>Candidatus Portnoyibacteriota</taxon>
    </lineage>
</organism>
<dbReference type="InterPro" id="IPR002509">
    <property type="entry name" value="NODB_dom"/>
</dbReference>
<dbReference type="PANTHER" id="PTHR10587">
    <property type="entry name" value="GLYCOSYL TRANSFERASE-RELATED"/>
    <property type="match status" value="1"/>
</dbReference>
<dbReference type="EMBL" id="PCVO01000047">
    <property type="protein sequence ID" value="PIQ75103.1"/>
    <property type="molecule type" value="Genomic_DNA"/>
</dbReference>
<keyword evidence="4" id="KW-0812">Transmembrane</keyword>
<comment type="caution">
    <text evidence="6">The sequence shown here is derived from an EMBL/GenBank/DDBJ whole genome shotgun (WGS) entry which is preliminary data.</text>
</comment>
<dbReference type="Pfam" id="PF01522">
    <property type="entry name" value="Polysacc_deac_1"/>
    <property type="match status" value="1"/>
</dbReference>
<gene>
    <name evidence="6" type="ORF">COV84_02995</name>
</gene>
<evidence type="ECO:0000256" key="1">
    <source>
        <dbReference type="ARBA" id="ARBA00022723"/>
    </source>
</evidence>
<dbReference type="PROSITE" id="PS51677">
    <property type="entry name" value="NODB"/>
    <property type="match status" value="1"/>
</dbReference>
<dbReference type="Gene3D" id="3.20.20.370">
    <property type="entry name" value="Glycoside hydrolase/deacetylase"/>
    <property type="match status" value="1"/>
</dbReference>
<dbReference type="GO" id="GO:0046872">
    <property type="term" value="F:metal ion binding"/>
    <property type="evidence" value="ECO:0007669"/>
    <property type="project" value="UniProtKB-KW"/>
</dbReference>
<dbReference type="InterPro" id="IPR050248">
    <property type="entry name" value="Polysacc_deacetylase_ArnD"/>
</dbReference>
<evidence type="ECO:0000259" key="5">
    <source>
        <dbReference type="PROSITE" id="PS51677"/>
    </source>
</evidence>
<evidence type="ECO:0000313" key="6">
    <source>
        <dbReference type="EMBL" id="PIQ75103.1"/>
    </source>
</evidence>
<proteinExistence type="predicted"/>
<sequence>SAIFILFLITAVLLASAIFILFLITAVLLAGVFYWQAKQTETPGSPKSSNDASTLPQTSENEIPTSTSPFVVKGEISRGNPAKKQVIFTFDAGAGTNSAQKILEVAQKHNLKLTFFSTGKFAEKNPELIKQIAAEGHEIFNHTYSHPHLTQITDEQIKEELDKAEQIISGLIQKTTKPYFRPPYGDRNSHVLEIAKENGYQSVFWTLDALDWMSDKTETQTKERIYLNLKPGAIILMHMGDNITGNILDEVFTYIENQGYKIVSLSQGLI</sequence>
<keyword evidence="2" id="KW-0378">Hydrolase</keyword>